<gene>
    <name evidence="1" type="ORF">GCM10011609_42580</name>
</gene>
<dbReference type="Pfam" id="PF13589">
    <property type="entry name" value="HATPase_c_3"/>
    <property type="match status" value="1"/>
</dbReference>
<dbReference type="RefSeq" id="WP_189156499.1">
    <property type="nucleotide sequence ID" value="NZ_BMNC01000005.1"/>
</dbReference>
<reference evidence="2" key="1">
    <citation type="journal article" date="2019" name="Int. J. Syst. Evol. Microbiol.">
        <title>The Global Catalogue of Microorganisms (GCM) 10K type strain sequencing project: providing services to taxonomists for standard genome sequencing and annotation.</title>
        <authorList>
            <consortium name="The Broad Institute Genomics Platform"/>
            <consortium name="The Broad Institute Genome Sequencing Center for Infectious Disease"/>
            <person name="Wu L."/>
            <person name="Ma J."/>
        </authorList>
    </citation>
    <scope>NUCLEOTIDE SEQUENCE [LARGE SCALE GENOMIC DNA]</scope>
    <source>
        <strain evidence="2">CGMCC 4.7319</strain>
    </source>
</reference>
<evidence type="ECO:0000313" key="2">
    <source>
        <dbReference type="Proteomes" id="UP000597656"/>
    </source>
</evidence>
<protein>
    <recommendedName>
        <fullName evidence="3">Histidine kinase-, DNA gyrase B-, and HSP90-like ATPase</fullName>
    </recommendedName>
</protein>
<comment type="caution">
    <text evidence="1">The sequence shown here is derived from an EMBL/GenBank/DDBJ whole genome shotgun (WGS) entry which is preliminary data.</text>
</comment>
<evidence type="ECO:0000313" key="1">
    <source>
        <dbReference type="EMBL" id="GGM99683.1"/>
    </source>
</evidence>
<dbReference type="EMBL" id="BMNC01000005">
    <property type="protein sequence ID" value="GGM99683.1"/>
    <property type="molecule type" value="Genomic_DNA"/>
</dbReference>
<dbReference type="Proteomes" id="UP000597656">
    <property type="component" value="Unassembled WGS sequence"/>
</dbReference>
<sequence length="515" mass="58596">MLISAAEGWGYMTDEDRSFQGEIKVAARVIDYLSSGLYENAAACLKELINNSYDADATEVVVSVKPDADFIAIEDNGTGMTQAQFVEHFSRVAESHKRDSGQETEKKRKKIGKIGIGFIAANELCDEMEIYSTCKGSPELLHVTIRFGEIRNRSYEKRKTPSGDVKKGDYDGVILEEDPKEHYTKVYLKRIREEALPQFIAETGNLSEESSKSIYGLNEDTVRRVLASLNTWDELDLYSQTRLRIGMNVPVKYLPNWTLPEHEGALASFTKRAAASDFRVIYDGTDLVKPAVLTDPKKMNLLKVLNYEDEEIQVHGYLFARHGVYKPSELNGILLRIRESAVGDYDNGFLGFPKHIEALFQDWVTGELYVNGELDDALNIDRRTLRDTHSSYVKLQSWFIQELRAFLRDVRTQMYKTPSEERQVQRAQGQREKIKEVAKRVEESYGKETAAKLTSTWANTTEKASASETKKEVRKLTRTYSVGDVYEIAVDVAQEVLPADLAEQFITELTRRLRD</sequence>
<evidence type="ECO:0008006" key="3">
    <source>
        <dbReference type="Google" id="ProtNLM"/>
    </source>
</evidence>
<dbReference type="InterPro" id="IPR036890">
    <property type="entry name" value="HATPase_C_sf"/>
</dbReference>
<accession>A0ABQ2I3T7</accession>
<dbReference type="Gene3D" id="3.30.565.10">
    <property type="entry name" value="Histidine kinase-like ATPase, C-terminal domain"/>
    <property type="match status" value="1"/>
</dbReference>
<proteinExistence type="predicted"/>
<keyword evidence="2" id="KW-1185">Reference proteome</keyword>
<dbReference type="SUPFAM" id="SSF55874">
    <property type="entry name" value="ATPase domain of HSP90 chaperone/DNA topoisomerase II/histidine kinase"/>
    <property type="match status" value="1"/>
</dbReference>
<name>A0ABQ2I3T7_9PSEU</name>
<organism evidence="1 2">
    <name type="scientific">Lentzea pudingi</name>
    <dbReference type="NCBI Taxonomy" id="1789439"/>
    <lineage>
        <taxon>Bacteria</taxon>
        <taxon>Bacillati</taxon>
        <taxon>Actinomycetota</taxon>
        <taxon>Actinomycetes</taxon>
        <taxon>Pseudonocardiales</taxon>
        <taxon>Pseudonocardiaceae</taxon>
        <taxon>Lentzea</taxon>
    </lineage>
</organism>